<dbReference type="Proteomes" id="UP000886523">
    <property type="component" value="Unassembled WGS sequence"/>
</dbReference>
<gene>
    <name evidence="1" type="ORF">BS47DRAFT_1402929</name>
</gene>
<keyword evidence="2" id="KW-1185">Reference proteome</keyword>
<comment type="caution">
    <text evidence="1">The sequence shown here is derived from an EMBL/GenBank/DDBJ whole genome shotgun (WGS) entry which is preliminary data.</text>
</comment>
<evidence type="ECO:0000313" key="2">
    <source>
        <dbReference type="Proteomes" id="UP000886523"/>
    </source>
</evidence>
<proteinExistence type="predicted"/>
<sequence>MRPTLGTDIGIIHIKLSLTNDNDVEMKHFCQSTGKSAHVSQDVPILLSLA</sequence>
<reference evidence="1" key="1">
    <citation type="journal article" date="2020" name="Nat. Commun.">
        <title>Large-scale genome sequencing of mycorrhizal fungi provides insights into the early evolution of symbiotic traits.</title>
        <authorList>
            <person name="Miyauchi S."/>
            <person name="Kiss E."/>
            <person name="Kuo A."/>
            <person name="Drula E."/>
            <person name="Kohler A."/>
            <person name="Sanchez-Garcia M."/>
            <person name="Morin E."/>
            <person name="Andreopoulos B."/>
            <person name="Barry K.W."/>
            <person name="Bonito G."/>
            <person name="Buee M."/>
            <person name="Carver A."/>
            <person name="Chen C."/>
            <person name="Cichocki N."/>
            <person name="Clum A."/>
            <person name="Culley D."/>
            <person name="Crous P.W."/>
            <person name="Fauchery L."/>
            <person name="Girlanda M."/>
            <person name="Hayes R.D."/>
            <person name="Keri Z."/>
            <person name="LaButti K."/>
            <person name="Lipzen A."/>
            <person name="Lombard V."/>
            <person name="Magnuson J."/>
            <person name="Maillard F."/>
            <person name="Murat C."/>
            <person name="Nolan M."/>
            <person name="Ohm R.A."/>
            <person name="Pangilinan J."/>
            <person name="Pereira M.F."/>
            <person name="Perotto S."/>
            <person name="Peter M."/>
            <person name="Pfister S."/>
            <person name="Riley R."/>
            <person name="Sitrit Y."/>
            <person name="Stielow J.B."/>
            <person name="Szollosi G."/>
            <person name="Zifcakova L."/>
            <person name="Stursova M."/>
            <person name="Spatafora J.W."/>
            <person name="Tedersoo L."/>
            <person name="Vaario L.M."/>
            <person name="Yamada A."/>
            <person name="Yan M."/>
            <person name="Wang P."/>
            <person name="Xu J."/>
            <person name="Bruns T."/>
            <person name="Baldrian P."/>
            <person name="Vilgalys R."/>
            <person name="Dunand C."/>
            <person name="Henrissat B."/>
            <person name="Grigoriev I.V."/>
            <person name="Hibbett D."/>
            <person name="Nagy L.G."/>
            <person name="Martin F.M."/>
        </authorList>
    </citation>
    <scope>NUCLEOTIDE SEQUENCE</scope>
    <source>
        <strain evidence="1">UP504</strain>
    </source>
</reference>
<accession>A0A9P6ADH5</accession>
<dbReference type="AlphaFoldDB" id="A0A9P6ADH5"/>
<protein>
    <submittedName>
        <fullName evidence="1">Uncharacterized protein</fullName>
    </submittedName>
</protein>
<name>A0A9P6ADH5_9AGAM</name>
<evidence type="ECO:0000313" key="1">
    <source>
        <dbReference type="EMBL" id="KAF9502936.1"/>
    </source>
</evidence>
<dbReference type="EMBL" id="MU129513">
    <property type="protein sequence ID" value="KAF9502936.1"/>
    <property type="molecule type" value="Genomic_DNA"/>
</dbReference>
<organism evidence="1 2">
    <name type="scientific">Hydnum rufescens UP504</name>
    <dbReference type="NCBI Taxonomy" id="1448309"/>
    <lineage>
        <taxon>Eukaryota</taxon>
        <taxon>Fungi</taxon>
        <taxon>Dikarya</taxon>
        <taxon>Basidiomycota</taxon>
        <taxon>Agaricomycotina</taxon>
        <taxon>Agaricomycetes</taxon>
        <taxon>Cantharellales</taxon>
        <taxon>Hydnaceae</taxon>
        <taxon>Hydnum</taxon>
    </lineage>
</organism>